<evidence type="ECO:0000256" key="1">
    <source>
        <dbReference type="SAM" id="SignalP"/>
    </source>
</evidence>
<dbReference type="EMBL" id="LR586016">
    <property type="protein sequence ID" value="VIP02042.1"/>
    <property type="molecule type" value="Genomic_DNA"/>
</dbReference>
<evidence type="ECO:0000313" key="2">
    <source>
        <dbReference type="EMBL" id="VIP02042.1"/>
    </source>
</evidence>
<dbReference type="EMBL" id="LR593887">
    <property type="protein sequence ID" value="VTS00213.1"/>
    <property type="molecule type" value="Genomic_DNA"/>
</dbReference>
<keyword evidence="3" id="KW-1185">Reference proteome</keyword>
<gene>
    <name evidence="2" type="ORF">GMBLW1_19180</name>
</gene>
<sequence length="414" mass="46607">MKTLIPHLVLAVALLFAVPARSAQADQTPQAIDPIAQELVRKLGSSSFREREAANQKLLKLGLAALKAIEEGRKNPDPEIVTRCNRLAPMIRMLELKRRIEELASDPDGQIANALPLAATYVKICGKDENARKFYFELCNNHFELLNDAANNPQTIGNTFNDRTKAIENRGKGVLSPVTEGAALLLIAADEKIGQAIVEANRKQLKGGDRNYQRFIGLLWTPNYEALMMDANNGRYFRKLLFAWAKQLPEPLAMSSFLFFIQDMIQKQIMNLKSDSDTLDFLMDLAASTSPWRLPYHRGVAMAMVATASIPENDRIAFFEEKLFKDQTTLEPVVGFDLKDGSQIRVETRVCDYALAVCVKLTGQSFQDYRFDILGSQNGTFESWINAGFTEDETRKAAFKTYEEWRKANPIKKD</sequence>
<proteinExistence type="predicted"/>
<feature type="chain" id="PRO_5036172753" evidence="1">
    <location>
        <begin position="26"/>
        <end position="414"/>
    </location>
</feature>
<accession>A0A6C2YM98</accession>
<dbReference type="RefSeq" id="WP_162657258.1">
    <property type="nucleotide sequence ID" value="NZ_LR593887.1"/>
</dbReference>
<dbReference type="AlphaFoldDB" id="A0A6C2YM98"/>
<dbReference type="Proteomes" id="UP000464378">
    <property type="component" value="Chromosome"/>
</dbReference>
<organism evidence="2">
    <name type="scientific">Tuwongella immobilis</name>
    <dbReference type="NCBI Taxonomy" id="692036"/>
    <lineage>
        <taxon>Bacteria</taxon>
        <taxon>Pseudomonadati</taxon>
        <taxon>Planctomycetota</taxon>
        <taxon>Planctomycetia</taxon>
        <taxon>Gemmatales</taxon>
        <taxon>Gemmataceae</taxon>
        <taxon>Tuwongella</taxon>
    </lineage>
</organism>
<evidence type="ECO:0000313" key="3">
    <source>
        <dbReference type="Proteomes" id="UP000464378"/>
    </source>
</evidence>
<dbReference type="KEGG" id="tim:GMBLW1_19180"/>
<keyword evidence="1" id="KW-0732">Signal</keyword>
<feature type="signal peptide" evidence="1">
    <location>
        <begin position="1"/>
        <end position="25"/>
    </location>
</feature>
<protein>
    <submittedName>
        <fullName evidence="2">Uncharacterized protein</fullName>
    </submittedName>
</protein>
<name>A0A6C2YM98_9BACT</name>
<dbReference type="InParanoid" id="A0A6C2YM98"/>
<reference evidence="2" key="1">
    <citation type="submission" date="2019-04" db="EMBL/GenBank/DDBJ databases">
        <authorList>
            <consortium name="Science for Life Laboratories"/>
        </authorList>
    </citation>
    <scope>NUCLEOTIDE SEQUENCE</scope>
    <source>
        <strain evidence="2">MBLW1</strain>
    </source>
</reference>